<dbReference type="GO" id="GO:0009279">
    <property type="term" value="C:cell outer membrane"/>
    <property type="evidence" value="ECO:0007669"/>
    <property type="project" value="UniProtKB-SubCell"/>
</dbReference>
<keyword evidence="4 8" id="KW-0812">Transmembrane</keyword>
<reference evidence="12" key="2">
    <citation type="submission" date="2023-01" db="EMBL/GenBank/DDBJ databases">
        <title>Draft genome sequence of Litoribrevibacter albus strain NBRC 110071.</title>
        <authorList>
            <person name="Sun Q."/>
            <person name="Mori K."/>
        </authorList>
    </citation>
    <scope>NUCLEOTIDE SEQUENCE</scope>
    <source>
        <strain evidence="12">NBRC 110071</strain>
    </source>
</reference>
<dbReference type="SUPFAM" id="SSF56935">
    <property type="entry name" value="Porins"/>
    <property type="match status" value="1"/>
</dbReference>
<evidence type="ECO:0000256" key="9">
    <source>
        <dbReference type="RuleBase" id="RU003357"/>
    </source>
</evidence>
<dbReference type="Pfam" id="PF07715">
    <property type="entry name" value="Plug"/>
    <property type="match status" value="1"/>
</dbReference>
<comment type="subcellular location">
    <subcellularLocation>
        <location evidence="1 8">Cell outer membrane</location>
        <topology evidence="1 8">Multi-pass membrane protein</topology>
    </subcellularLocation>
</comment>
<protein>
    <submittedName>
        <fullName evidence="12">Ligand-gated channel protein</fullName>
    </submittedName>
</protein>
<dbReference type="InterPro" id="IPR012910">
    <property type="entry name" value="Plug_dom"/>
</dbReference>
<evidence type="ECO:0000256" key="2">
    <source>
        <dbReference type="ARBA" id="ARBA00022448"/>
    </source>
</evidence>
<evidence type="ECO:0000313" key="12">
    <source>
        <dbReference type="EMBL" id="GLQ32722.1"/>
    </source>
</evidence>
<dbReference type="InterPro" id="IPR039426">
    <property type="entry name" value="TonB-dep_rcpt-like"/>
</dbReference>
<accession>A0AA37SB62</accession>
<comment type="caution">
    <text evidence="12">The sequence shown here is derived from an EMBL/GenBank/DDBJ whole genome shotgun (WGS) entry which is preliminary data.</text>
</comment>
<keyword evidence="7 8" id="KW-0998">Cell outer membrane</keyword>
<evidence type="ECO:0000259" key="10">
    <source>
        <dbReference type="Pfam" id="PF00593"/>
    </source>
</evidence>
<dbReference type="InterPro" id="IPR037066">
    <property type="entry name" value="Plug_dom_sf"/>
</dbReference>
<dbReference type="PROSITE" id="PS52016">
    <property type="entry name" value="TONB_DEPENDENT_REC_3"/>
    <property type="match status" value="1"/>
</dbReference>
<dbReference type="GO" id="GO:0015344">
    <property type="term" value="F:siderophore uptake transmembrane transporter activity"/>
    <property type="evidence" value="ECO:0007669"/>
    <property type="project" value="TreeGrafter"/>
</dbReference>
<keyword evidence="3 8" id="KW-1134">Transmembrane beta strand</keyword>
<name>A0AA37SB62_9GAMM</name>
<dbReference type="InterPro" id="IPR000531">
    <property type="entry name" value="Beta-barrel_TonB"/>
</dbReference>
<evidence type="ECO:0000313" key="13">
    <source>
        <dbReference type="Proteomes" id="UP001161389"/>
    </source>
</evidence>
<evidence type="ECO:0000259" key="11">
    <source>
        <dbReference type="Pfam" id="PF07715"/>
    </source>
</evidence>
<sequence length="752" mass="82214">MALSHNAVAASDNANASSPVEKTMVITASRTAETVSSLPQTVQVIDQEQIQQQVQPGNNLADILPKLIPGLGAPTQVTTQFGQTLRGRPVLILIDGVSQYDNRNVSRKLSSVSPEMVARIEVVSGASSIYGAGGAGGVINIITKDASKETLAFETRLGLKASTEELDSEALSYNFLQSASGTVDKFSYLATLTGEIRKGMFDADGDRIAPEPAQTSRSDADSLGALVKLGYQFDADTSVKLTFDWYEEEQDTEYAANYGGPGVPALFGADVEAKAIKGLELDDQPKTERTSITLDFINQDLFGSTFRGQAYYREREYRFYPFGSTRTLAIAPAYQPAFRTDRAPLPVVNQSTSEAEVYGTKLTLETSINDDASVIWGLDYNLDKGKQTARGYDVTSFINSGALTYEPIGSRYEYGPEVETETKAAFAQLEWDTSDTVTVRAGVRYENINVDVDDATPPMETWFWNQYGAMVSPFFPDAGPEAVEGDELDYDAWLFNIGAIDRISDNAEIFINYSEGYELPDAARLLRDGLSPDSLMLELFTNAGGATDIGDSKFDAMKVKNYEFGWRGHWESASASITAFYNKSDKTAVFNSDYTVDMLDQVKTISGLESTLDVYVNNSIQTGGTFSYTKGETRGEDGKKRDLQATEASPAKLTAYVQLNKSNFTTRLQSMTIFDYNKAARDDNGADIEGYTTLDLLTQVAVGPGNLQVNVSNLLNNEYQTVYSQWAEATYGPASGLNAEGRTVSMSYHMEY</sequence>
<dbReference type="Proteomes" id="UP001161389">
    <property type="component" value="Unassembled WGS sequence"/>
</dbReference>
<reference evidence="12" key="1">
    <citation type="journal article" date="2014" name="Int. J. Syst. Evol. Microbiol.">
        <title>Complete genome sequence of Corynebacterium casei LMG S-19264T (=DSM 44701T), isolated from a smear-ripened cheese.</title>
        <authorList>
            <consortium name="US DOE Joint Genome Institute (JGI-PGF)"/>
            <person name="Walter F."/>
            <person name="Albersmeier A."/>
            <person name="Kalinowski J."/>
            <person name="Ruckert C."/>
        </authorList>
    </citation>
    <scope>NUCLEOTIDE SEQUENCE</scope>
    <source>
        <strain evidence="12">NBRC 110071</strain>
    </source>
</reference>
<keyword evidence="13" id="KW-1185">Reference proteome</keyword>
<evidence type="ECO:0000256" key="6">
    <source>
        <dbReference type="ARBA" id="ARBA00023136"/>
    </source>
</evidence>
<gene>
    <name evidence="12" type="primary">iutA</name>
    <name evidence="12" type="ORF">GCM10007876_32010</name>
</gene>
<dbReference type="InterPro" id="IPR036942">
    <property type="entry name" value="Beta-barrel_TonB_sf"/>
</dbReference>
<proteinExistence type="inferred from homology"/>
<dbReference type="PANTHER" id="PTHR30069">
    <property type="entry name" value="TONB-DEPENDENT OUTER MEMBRANE RECEPTOR"/>
    <property type="match status" value="1"/>
</dbReference>
<keyword evidence="2 8" id="KW-0813">Transport</keyword>
<evidence type="ECO:0000256" key="4">
    <source>
        <dbReference type="ARBA" id="ARBA00022692"/>
    </source>
</evidence>
<feature type="domain" description="TonB-dependent receptor plug" evidence="11">
    <location>
        <begin position="35"/>
        <end position="138"/>
    </location>
</feature>
<feature type="domain" description="TonB-dependent receptor-like beta-barrel" evidence="10">
    <location>
        <begin position="232"/>
        <end position="714"/>
    </location>
</feature>
<dbReference type="AlphaFoldDB" id="A0AA37SB62"/>
<dbReference type="Pfam" id="PF00593">
    <property type="entry name" value="TonB_dep_Rec_b-barrel"/>
    <property type="match status" value="1"/>
</dbReference>
<dbReference type="CDD" id="cd01347">
    <property type="entry name" value="ligand_gated_channel"/>
    <property type="match status" value="1"/>
</dbReference>
<evidence type="ECO:0000256" key="3">
    <source>
        <dbReference type="ARBA" id="ARBA00022452"/>
    </source>
</evidence>
<evidence type="ECO:0000256" key="5">
    <source>
        <dbReference type="ARBA" id="ARBA00023077"/>
    </source>
</evidence>
<comment type="similarity">
    <text evidence="8 9">Belongs to the TonB-dependent receptor family.</text>
</comment>
<dbReference type="GO" id="GO:0044718">
    <property type="term" value="P:siderophore transmembrane transport"/>
    <property type="evidence" value="ECO:0007669"/>
    <property type="project" value="TreeGrafter"/>
</dbReference>
<organism evidence="12 13">
    <name type="scientific">Litoribrevibacter albus</name>
    <dbReference type="NCBI Taxonomy" id="1473156"/>
    <lineage>
        <taxon>Bacteria</taxon>
        <taxon>Pseudomonadati</taxon>
        <taxon>Pseudomonadota</taxon>
        <taxon>Gammaproteobacteria</taxon>
        <taxon>Oceanospirillales</taxon>
        <taxon>Oceanospirillaceae</taxon>
        <taxon>Litoribrevibacter</taxon>
    </lineage>
</organism>
<dbReference type="PANTHER" id="PTHR30069:SF42">
    <property type="entry name" value="FERRIC AEROBACTIN RECEPTOR"/>
    <property type="match status" value="1"/>
</dbReference>
<evidence type="ECO:0000256" key="1">
    <source>
        <dbReference type="ARBA" id="ARBA00004571"/>
    </source>
</evidence>
<dbReference type="Gene3D" id="2.40.170.20">
    <property type="entry name" value="TonB-dependent receptor, beta-barrel domain"/>
    <property type="match status" value="1"/>
</dbReference>
<keyword evidence="5 9" id="KW-0798">TonB box</keyword>
<keyword evidence="6 8" id="KW-0472">Membrane</keyword>
<evidence type="ECO:0000256" key="8">
    <source>
        <dbReference type="PROSITE-ProRule" id="PRU01360"/>
    </source>
</evidence>
<evidence type="ECO:0000256" key="7">
    <source>
        <dbReference type="ARBA" id="ARBA00023237"/>
    </source>
</evidence>
<dbReference type="Gene3D" id="2.170.130.10">
    <property type="entry name" value="TonB-dependent receptor, plug domain"/>
    <property type="match status" value="1"/>
</dbReference>
<dbReference type="EMBL" id="BSNM01000016">
    <property type="protein sequence ID" value="GLQ32722.1"/>
    <property type="molecule type" value="Genomic_DNA"/>
</dbReference>